<keyword evidence="1" id="KW-0472">Membrane</keyword>
<keyword evidence="1" id="KW-0812">Transmembrane</keyword>
<sequence>MEYETNHESVEERVSKTQSKKGLNFVVVLVILGLLVGAAFIFFGRNQDDASTALDNTDDRQSETMETESGAVMEINRVEGGEMVPEEGSISVILSETEFFVAAPDDAQYGEVITEDGVTVTRVQNENFSLDMGVVQEEGLSSYASYSSFGENTSLGGDLVQVRLLDTENVFKYVLVGETFEASGECGSELPAPCGDNALTIAEVGNFDFVCTAANDLGKQQCNDIMRKLVVTK</sequence>
<dbReference type="Proteomes" id="UP000754563">
    <property type="component" value="Unassembled WGS sequence"/>
</dbReference>
<protein>
    <submittedName>
        <fullName evidence="2">Uncharacterized protein</fullName>
    </submittedName>
</protein>
<gene>
    <name evidence="2" type="ORF">KC717_00220</name>
</gene>
<evidence type="ECO:0000313" key="3">
    <source>
        <dbReference type="Proteomes" id="UP000754563"/>
    </source>
</evidence>
<evidence type="ECO:0000313" key="2">
    <source>
        <dbReference type="EMBL" id="MCA9385051.1"/>
    </source>
</evidence>
<keyword evidence="1" id="KW-1133">Transmembrane helix</keyword>
<dbReference type="EMBL" id="JAGQLH010000002">
    <property type="protein sequence ID" value="MCA9385051.1"/>
    <property type="molecule type" value="Genomic_DNA"/>
</dbReference>
<reference evidence="2" key="1">
    <citation type="submission" date="2020-04" db="EMBL/GenBank/DDBJ databases">
        <authorList>
            <person name="Zhang T."/>
        </authorList>
    </citation>
    <scope>NUCLEOTIDE SEQUENCE</scope>
    <source>
        <strain evidence="2">HKST-UBA11</strain>
    </source>
</reference>
<organism evidence="2 3">
    <name type="scientific">Candidatus Dojkabacteria bacterium</name>
    <dbReference type="NCBI Taxonomy" id="2099670"/>
    <lineage>
        <taxon>Bacteria</taxon>
        <taxon>Candidatus Dojkabacteria</taxon>
    </lineage>
</organism>
<reference evidence="2" key="2">
    <citation type="journal article" date="2021" name="Microbiome">
        <title>Successional dynamics and alternative stable states in a saline activated sludge microbial community over 9 years.</title>
        <authorList>
            <person name="Wang Y."/>
            <person name="Ye J."/>
            <person name="Ju F."/>
            <person name="Liu L."/>
            <person name="Boyd J.A."/>
            <person name="Deng Y."/>
            <person name="Parks D.H."/>
            <person name="Jiang X."/>
            <person name="Yin X."/>
            <person name="Woodcroft B.J."/>
            <person name="Tyson G.W."/>
            <person name="Hugenholtz P."/>
            <person name="Polz M.F."/>
            <person name="Zhang T."/>
        </authorList>
    </citation>
    <scope>NUCLEOTIDE SEQUENCE</scope>
    <source>
        <strain evidence="2">HKST-UBA11</strain>
    </source>
</reference>
<proteinExistence type="predicted"/>
<name>A0A955L7J0_9BACT</name>
<evidence type="ECO:0000256" key="1">
    <source>
        <dbReference type="SAM" id="Phobius"/>
    </source>
</evidence>
<dbReference type="AlphaFoldDB" id="A0A955L7J0"/>
<feature type="transmembrane region" description="Helical" evidence="1">
    <location>
        <begin position="23"/>
        <end position="43"/>
    </location>
</feature>
<accession>A0A955L7J0</accession>
<comment type="caution">
    <text evidence="2">The sequence shown here is derived from an EMBL/GenBank/DDBJ whole genome shotgun (WGS) entry which is preliminary data.</text>
</comment>